<protein>
    <submittedName>
        <fullName evidence="1">Uncharacterized protein</fullName>
    </submittedName>
</protein>
<organism evidence="1 2">
    <name type="scientific">Cherax quadricarinatus</name>
    <name type="common">Australian red claw crayfish</name>
    <dbReference type="NCBI Taxonomy" id="27406"/>
    <lineage>
        <taxon>Eukaryota</taxon>
        <taxon>Metazoa</taxon>
        <taxon>Ecdysozoa</taxon>
        <taxon>Arthropoda</taxon>
        <taxon>Crustacea</taxon>
        <taxon>Multicrustacea</taxon>
        <taxon>Malacostraca</taxon>
        <taxon>Eumalacostraca</taxon>
        <taxon>Eucarida</taxon>
        <taxon>Decapoda</taxon>
        <taxon>Pleocyemata</taxon>
        <taxon>Astacidea</taxon>
        <taxon>Parastacoidea</taxon>
        <taxon>Parastacidae</taxon>
        <taxon>Cherax</taxon>
    </lineage>
</organism>
<evidence type="ECO:0000313" key="1">
    <source>
        <dbReference type="EMBL" id="KAK8747954.1"/>
    </source>
</evidence>
<dbReference type="Proteomes" id="UP001445076">
    <property type="component" value="Unassembled WGS sequence"/>
</dbReference>
<dbReference type="AlphaFoldDB" id="A0AAW0Y5A8"/>
<dbReference type="EMBL" id="JARKIK010000013">
    <property type="protein sequence ID" value="KAK8747954.1"/>
    <property type="molecule type" value="Genomic_DNA"/>
</dbReference>
<name>A0AAW0Y5A8_CHEQU</name>
<gene>
    <name evidence="1" type="ORF">OTU49_016242</name>
</gene>
<evidence type="ECO:0000313" key="2">
    <source>
        <dbReference type="Proteomes" id="UP001445076"/>
    </source>
</evidence>
<comment type="caution">
    <text evidence="1">The sequence shown here is derived from an EMBL/GenBank/DDBJ whole genome shotgun (WGS) entry which is preliminary data.</text>
</comment>
<accession>A0AAW0Y5A8</accession>
<reference evidence="1 2" key="1">
    <citation type="journal article" date="2024" name="BMC Genomics">
        <title>Genome assembly of redclaw crayfish (Cherax quadricarinatus) provides insights into its immune adaptation and hypoxia tolerance.</title>
        <authorList>
            <person name="Liu Z."/>
            <person name="Zheng J."/>
            <person name="Li H."/>
            <person name="Fang K."/>
            <person name="Wang S."/>
            <person name="He J."/>
            <person name="Zhou D."/>
            <person name="Weng S."/>
            <person name="Chi M."/>
            <person name="Gu Z."/>
            <person name="He J."/>
            <person name="Li F."/>
            <person name="Wang M."/>
        </authorList>
    </citation>
    <scope>NUCLEOTIDE SEQUENCE [LARGE SCALE GENOMIC DNA]</scope>
    <source>
        <strain evidence="1">ZL_2023a</strain>
    </source>
</reference>
<sequence length="107" mass="12096">MGEVQLWVRPEVMELGVLPILPPDKISIEMLSRLLQYSQDMGERGYPQMSYETWKHIAVKKMGLSVECSMVVFFSCLLFSKLRPGRDRKLEASLASAASQKDRASSS</sequence>
<keyword evidence="2" id="KW-1185">Reference proteome</keyword>
<proteinExistence type="predicted"/>